<comment type="caution">
    <text evidence="2">The sequence shown here is derived from an EMBL/GenBank/DDBJ whole genome shotgun (WGS) entry which is preliminary data.</text>
</comment>
<gene>
    <name evidence="2" type="ORF">DQQ10_21050</name>
</gene>
<sequence length="222" mass="24673">MTSTKDHHDSVDQHDRAGLKTNITAEELTALPLKAFSGKVQVVTDPTNFAKVAQELSKHTVIGFDTETRPSFTKGQSYKVALLQLAVPHKVFLIRLHHTGIDEHIVNIFENPGIIKAGVAIRDDIKALQKIKRFHPTSFVELATMSKEAGLQVESVKKLTGLLLGFRISKNAQTSNWEAPTLTEKQIEYAATDAWVCLEVYKKLLAMGKKKPGGWSQETEEN</sequence>
<evidence type="ECO:0000259" key="1">
    <source>
        <dbReference type="SMART" id="SM00474"/>
    </source>
</evidence>
<dbReference type="PANTHER" id="PTHR47765:SF2">
    <property type="entry name" value="EXONUCLEASE MUT-7 HOMOLOG"/>
    <property type="match status" value="1"/>
</dbReference>
<dbReference type="RefSeq" id="WP_112748898.1">
    <property type="nucleotide sequence ID" value="NZ_QMFY01000013.1"/>
</dbReference>
<dbReference type="PANTHER" id="PTHR47765">
    <property type="entry name" value="3'-5' EXONUCLEASE DOMAIN-CONTAINING PROTEIN"/>
    <property type="match status" value="1"/>
</dbReference>
<reference evidence="2 3" key="1">
    <citation type="submission" date="2018-06" db="EMBL/GenBank/DDBJ databases">
        <title>Chryseolinea flavus sp. nov., a member of the phylum Bacteroidetes isolated from soil.</title>
        <authorList>
            <person name="Li Y."/>
            <person name="Wang J."/>
        </authorList>
    </citation>
    <scope>NUCLEOTIDE SEQUENCE [LARGE SCALE GENOMIC DNA]</scope>
    <source>
        <strain evidence="2 3">SDU1-6</strain>
    </source>
</reference>
<keyword evidence="3" id="KW-1185">Reference proteome</keyword>
<keyword evidence="2" id="KW-0269">Exonuclease</keyword>
<keyword evidence="2" id="KW-0540">Nuclease</keyword>
<organism evidence="2 3">
    <name type="scientific">Pseudochryseolinea flava</name>
    <dbReference type="NCBI Taxonomy" id="2059302"/>
    <lineage>
        <taxon>Bacteria</taxon>
        <taxon>Pseudomonadati</taxon>
        <taxon>Bacteroidota</taxon>
        <taxon>Cytophagia</taxon>
        <taxon>Cytophagales</taxon>
        <taxon>Fulvivirgaceae</taxon>
        <taxon>Pseudochryseolinea</taxon>
    </lineage>
</organism>
<dbReference type="AlphaFoldDB" id="A0A364XYL9"/>
<evidence type="ECO:0000313" key="3">
    <source>
        <dbReference type="Proteomes" id="UP000251889"/>
    </source>
</evidence>
<evidence type="ECO:0000313" key="2">
    <source>
        <dbReference type="EMBL" id="RAV99085.1"/>
    </source>
</evidence>
<dbReference type="Pfam" id="PF01612">
    <property type="entry name" value="DNA_pol_A_exo1"/>
    <property type="match status" value="1"/>
</dbReference>
<dbReference type="InterPro" id="IPR052408">
    <property type="entry name" value="Exonuclease_MUT-7-like"/>
</dbReference>
<dbReference type="GO" id="GO:0008408">
    <property type="term" value="F:3'-5' exonuclease activity"/>
    <property type="evidence" value="ECO:0007669"/>
    <property type="project" value="InterPro"/>
</dbReference>
<dbReference type="InterPro" id="IPR002562">
    <property type="entry name" value="3'-5'_exonuclease_dom"/>
</dbReference>
<dbReference type="GO" id="GO:0003676">
    <property type="term" value="F:nucleic acid binding"/>
    <property type="evidence" value="ECO:0007669"/>
    <property type="project" value="InterPro"/>
</dbReference>
<accession>A0A364XYL9</accession>
<dbReference type="Gene3D" id="3.30.420.10">
    <property type="entry name" value="Ribonuclease H-like superfamily/Ribonuclease H"/>
    <property type="match status" value="1"/>
</dbReference>
<dbReference type="OrthoDB" id="9793333at2"/>
<dbReference type="GO" id="GO:0006139">
    <property type="term" value="P:nucleobase-containing compound metabolic process"/>
    <property type="evidence" value="ECO:0007669"/>
    <property type="project" value="InterPro"/>
</dbReference>
<proteinExistence type="predicted"/>
<dbReference type="CDD" id="cd06141">
    <property type="entry name" value="WRN_exo"/>
    <property type="match status" value="1"/>
</dbReference>
<dbReference type="SUPFAM" id="SSF53098">
    <property type="entry name" value="Ribonuclease H-like"/>
    <property type="match status" value="1"/>
</dbReference>
<protein>
    <submittedName>
        <fullName evidence="2">3'-5' exonuclease domain-containing protein 2</fullName>
    </submittedName>
</protein>
<dbReference type="InterPro" id="IPR012337">
    <property type="entry name" value="RNaseH-like_sf"/>
</dbReference>
<feature type="domain" description="3'-5' exonuclease" evidence="1">
    <location>
        <begin position="40"/>
        <end position="209"/>
    </location>
</feature>
<name>A0A364XYL9_9BACT</name>
<dbReference type="Proteomes" id="UP000251889">
    <property type="component" value="Unassembled WGS sequence"/>
</dbReference>
<keyword evidence="2" id="KW-0378">Hydrolase</keyword>
<dbReference type="SMART" id="SM00474">
    <property type="entry name" value="35EXOc"/>
    <property type="match status" value="1"/>
</dbReference>
<dbReference type="EMBL" id="QMFY01000013">
    <property type="protein sequence ID" value="RAV99085.1"/>
    <property type="molecule type" value="Genomic_DNA"/>
</dbReference>
<dbReference type="InterPro" id="IPR036397">
    <property type="entry name" value="RNaseH_sf"/>
</dbReference>